<evidence type="ECO:0000313" key="1">
    <source>
        <dbReference type="EMBL" id="MFC5005390.1"/>
    </source>
</evidence>
<comment type="caution">
    <text evidence="1">The sequence shown here is derived from an EMBL/GenBank/DDBJ whole genome shotgun (WGS) entry which is preliminary data.</text>
</comment>
<dbReference type="Pfam" id="PF04672">
    <property type="entry name" value="Methyltransf_19"/>
    <property type="match status" value="1"/>
</dbReference>
<dbReference type="InterPro" id="IPR029063">
    <property type="entry name" value="SAM-dependent_MTases_sf"/>
</dbReference>
<dbReference type="GO" id="GO:0008168">
    <property type="term" value="F:methyltransferase activity"/>
    <property type="evidence" value="ECO:0007669"/>
    <property type="project" value="UniProtKB-KW"/>
</dbReference>
<name>A0ABV9WBQ4_9ACTN</name>
<dbReference type="RefSeq" id="WP_380126026.1">
    <property type="nucleotide sequence ID" value="NZ_JBHSIU010000071.1"/>
</dbReference>
<protein>
    <submittedName>
        <fullName evidence="1">SAM-dependent methyltransferase</fullName>
        <ecNumber evidence="1">2.1.1.-</ecNumber>
    </submittedName>
</protein>
<accession>A0ABV9WBQ4</accession>
<keyword evidence="2" id="KW-1185">Reference proteome</keyword>
<dbReference type="EC" id="2.1.1.-" evidence="1"/>
<dbReference type="SUPFAM" id="SSF53335">
    <property type="entry name" value="S-adenosyl-L-methionine-dependent methyltransferases"/>
    <property type="match status" value="1"/>
</dbReference>
<dbReference type="Gene3D" id="3.40.50.150">
    <property type="entry name" value="Vaccinia Virus protein VP39"/>
    <property type="match status" value="1"/>
</dbReference>
<dbReference type="GO" id="GO:0032259">
    <property type="term" value="P:methylation"/>
    <property type="evidence" value="ECO:0007669"/>
    <property type="project" value="UniProtKB-KW"/>
</dbReference>
<dbReference type="Proteomes" id="UP001595912">
    <property type="component" value="Unassembled WGS sequence"/>
</dbReference>
<evidence type="ECO:0000313" key="2">
    <source>
        <dbReference type="Proteomes" id="UP001595912"/>
    </source>
</evidence>
<keyword evidence="1" id="KW-0489">Methyltransferase</keyword>
<dbReference type="EMBL" id="JBHSIU010000071">
    <property type="protein sequence ID" value="MFC5005390.1"/>
    <property type="molecule type" value="Genomic_DNA"/>
</dbReference>
<gene>
    <name evidence="1" type="ORF">ACFPIJ_47110</name>
</gene>
<reference evidence="2" key="1">
    <citation type="journal article" date="2019" name="Int. J. Syst. Evol. Microbiol.">
        <title>The Global Catalogue of Microorganisms (GCM) 10K type strain sequencing project: providing services to taxonomists for standard genome sequencing and annotation.</title>
        <authorList>
            <consortium name="The Broad Institute Genomics Platform"/>
            <consortium name="The Broad Institute Genome Sequencing Center for Infectious Disease"/>
            <person name="Wu L."/>
            <person name="Ma J."/>
        </authorList>
    </citation>
    <scope>NUCLEOTIDE SEQUENCE [LARGE SCALE GENOMIC DNA]</scope>
    <source>
        <strain evidence="2">CGMCC 4.7152</strain>
    </source>
</reference>
<sequence>MTALAAAPRSPAGPQPCAGVPLDAVAERASTTRVADFVRGGGHTFAADRAVGQALLDAAPHLRAALHAEATVRRHAVLAAVSAGVHVVLDLAAGIADAGTVAGVDARHIPDRVHVVAVDTDPVTVEQLRLVHRGRGNVTVLHGDPHRPQYLLAAAARTVTLHRPVLVLCLGLLQHLTDPAALALLHAVNARLPAGSRLVVSHLVRDEQPAHVTDWLTRLYADTDQPLHLRTRQHVRALLRVAGLSATAVPDAHCADRRTRRDRGLLTVTTVAVCGGDGGGAGTW</sequence>
<proteinExistence type="predicted"/>
<keyword evidence="1" id="KW-0808">Transferase</keyword>
<organism evidence="1 2">
    <name type="scientific">Dactylosporangium cerinum</name>
    <dbReference type="NCBI Taxonomy" id="1434730"/>
    <lineage>
        <taxon>Bacteria</taxon>
        <taxon>Bacillati</taxon>
        <taxon>Actinomycetota</taxon>
        <taxon>Actinomycetes</taxon>
        <taxon>Micromonosporales</taxon>
        <taxon>Micromonosporaceae</taxon>
        <taxon>Dactylosporangium</taxon>
    </lineage>
</organism>
<dbReference type="InterPro" id="IPR006764">
    <property type="entry name" value="SAM_dep_MeTrfase_SAV2177_type"/>
</dbReference>